<evidence type="ECO:0000256" key="9">
    <source>
        <dbReference type="RuleBase" id="RU362002"/>
    </source>
</evidence>
<dbReference type="PROSITE" id="PS01219">
    <property type="entry name" value="AMMONIUM_TRANSP"/>
    <property type="match status" value="1"/>
</dbReference>
<evidence type="ECO:0000256" key="6">
    <source>
        <dbReference type="ARBA" id="ARBA00023136"/>
    </source>
</evidence>
<evidence type="ECO:0000259" key="10">
    <source>
        <dbReference type="Pfam" id="PF00909"/>
    </source>
</evidence>
<accession>A0ABU8ZMM4</accession>
<protein>
    <recommendedName>
        <fullName evidence="8 9">Ammonium transporter</fullName>
    </recommendedName>
</protein>
<evidence type="ECO:0000256" key="1">
    <source>
        <dbReference type="ARBA" id="ARBA00004141"/>
    </source>
</evidence>
<keyword evidence="7 9" id="KW-0924">Ammonia transport</keyword>
<feature type="domain" description="Ammonium transporter AmtB-like" evidence="10">
    <location>
        <begin position="7"/>
        <end position="414"/>
    </location>
</feature>
<comment type="subcellular location">
    <subcellularLocation>
        <location evidence="9">Cell membrane</location>
        <topology evidence="9">Multi-pass membrane protein</topology>
    </subcellularLocation>
    <subcellularLocation>
        <location evidence="1">Membrane</location>
        <topology evidence="1">Multi-pass membrane protein</topology>
    </subcellularLocation>
</comment>
<feature type="transmembrane region" description="Helical" evidence="9">
    <location>
        <begin position="271"/>
        <end position="292"/>
    </location>
</feature>
<feature type="transmembrane region" description="Helical" evidence="9">
    <location>
        <begin position="245"/>
        <end position="264"/>
    </location>
</feature>
<dbReference type="InterPro" id="IPR001905">
    <property type="entry name" value="Ammonium_transpt"/>
</dbReference>
<keyword evidence="12" id="KW-1185">Reference proteome</keyword>
<keyword evidence="5 9" id="KW-1133">Transmembrane helix</keyword>
<evidence type="ECO:0000256" key="3">
    <source>
        <dbReference type="ARBA" id="ARBA00022448"/>
    </source>
</evidence>
<dbReference type="PANTHER" id="PTHR43029">
    <property type="entry name" value="AMMONIUM TRANSPORTER MEP2"/>
    <property type="match status" value="1"/>
</dbReference>
<evidence type="ECO:0000256" key="5">
    <source>
        <dbReference type="ARBA" id="ARBA00022989"/>
    </source>
</evidence>
<dbReference type="Gene3D" id="1.10.3430.10">
    <property type="entry name" value="Ammonium transporter AmtB like domains"/>
    <property type="match status" value="1"/>
</dbReference>
<evidence type="ECO:0000256" key="2">
    <source>
        <dbReference type="ARBA" id="ARBA00005887"/>
    </source>
</evidence>
<dbReference type="NCBIfam" id="TIGR00836">
    <property type="entry name" value="amt"/>
    <property type="match status" value="1"/>
</dbReference>
<feature type="transmembrane region" description="Helical" evidence="9">
    <location>
        <begin position="35"/>
        <end position="57"/>
    </location>
</feature>
<feature type="transmembrane region" description="Helical" evidence="9">
    <location>
        <begin position="329"/>
        <end position="349"/>
    </location>
</feature>
<dbReference type="InterPro" id="IPR018047">
    <property type="entry name" value="Ammonium_transpt_CS"/>
</dbReference>
<dbReference type="PANTHER" id="PTHR43029:SF10">
    <property type="entry name" value="AMMONIUM TRANSPORTER MEP2"/>
    <property type="match status" value="1"/>
</dbReference>
<proteinExistence type="inferred from homology"/>
<dbReference type="InterPro" id="IPR024041">
    <property type="entry name" value="NH4_transpt_AmtB-like_dom"/>
</dbReference>
<keyword evidence="6 9" id="KW-0472">Membrane</keyword>
<dbReference type="RefSeq" id="WP_340468537.1">
    <property type="nucleotide sequence ID" value="NZ_JBANBB010000001.1"/>
</dbReference>
<dbReference type="Pfam" id="PF00909">
    <property type="entry name" value="Ammonium_transp"/>
    <property type="match status" value="1"/>
</dbReference>
<feature type="transmembrane region" description="Helical" evidence="9">
    <location>
        <begin position="298"/>
        <end position="317"/>
    </location>
</feature>
<evidence type="ECO:0000256" key="8">
    <source>
        <dbReference type="ARBA" id="ARBA00050025"/>
    </source>
</evidence>
<organism evidence="11 12">
    <name type="scientific">Bifidobacterium favimelis</name>
    <dbReference type="NCBI Taxonomy" id="3122979"/>
    <lineage>
        <taxon>Bacteria</taxon>
        <taxon>Bacillati</taxon>
        <taxon>Actinomycetota</taxon>
        <taxon>Actinomycetes</taxon>
        <taxon>Bifidobacteriales</taxon>
        <taxon>Bifidobacteriaceae</taxon>
        <taxon>Bifidobacterium</taxon>
    </lineage>
</organism>
<feature type="transmembrane region" description="Helical" evidence="9">
    <location>
        <begin position="219"/>
        <end position="239"/>
    </location>
</feature>
<sequence length="431" mass="45033">MDSGNAAWMLMAAGMVFLMTPALAFFYGGMVRAKAVLNMMMMSTVAIVVTGLVWTLWGWSIAYAGKDLGGIFGDPVTGFLLRDSVTAKDGVFTAINPRGAAYPHTIDIAFQLAFAMIAVALISGALAERVKISTWMVFVALWVSLDYSPLAHMVWNHGLLSADGAVSNAIGAAFHDFAGGTVIHVNAAVAALVIVLIIGRRSGFREKAMRPHNVPMVMLGAFLLWFGWFGFNAGSAFAADGTAGYAWLSTAIAASAATLGWLFTEKIRSGHYTAVGAASGMVSGLVAITPCADAVSPLWAIVTGLLAGIACCLACGLKFRFGYDDSLDVVGIHGVAGLLGTLLVGVFAADTGLFAGGGFRQLLVQLVVVLMVVIFSAVMTAVIAFPLEKTMGWRVSDQEEAIGVDRADQGETAYGLSDAADAAFSMLQGGR</sequence>
<evidence type="ECO:0000256" key="4">
    <source>
        <dbReference type="ARBA" id="ARBA00022692"/>
    </source>
</evidence>
<comment type="similarity">
    <text evidence="2 9">Belongs to the ammonia transporter channel (TC 1.A.11.2) family.</text>
</comment>
<feature type="transmembrane region" description="Helical" evidence="9">
    <location>
        <begin position="108"/>
        <end position="127"/>
    </location>
</feature>
<reference evidence="11 12" key="1">
    <citation type="submission" date="2024-02" db="EMBL/GenBank/DDBJ databases">
        <title>Bifidobacterium honeyensis sp. nov., isolated from the comb honey.</title>
        <authorList>
            <person name="Liu W."/>
            <person name="Li Y."/>
        </authorList>
    </citation>
    <scope>NUCLEOTIDE SEQUENCE [LARGE SCALE GENOMIC DNA]</scope>
    <source>
        <strain evidence="11 12">IMAU50988</strain>
    </source>
</reference>
<feature type="transmembrane region" description="Helical" evidence="9">
    <location>
        <begin position="177"/>
        <end position="198"/>
    </location>
</feature>
<evidence type="ECO:0000313" key="11">
    <source>
        <dbReference type="EMBL" id="MEK0305991.1"/>
    </source>
</evidence>
<dbReference type="EMBL" id="JBANBB010000001">
    <property type="protein sequence ID" value="MEK0305991.1"/>
    <property type="molecule type" value="Genomic_DNA"/>
</dbReference>
<dbReference type="InterPro" id="IPR029020">
    <property type="entry name" value="Ammonium/urea_transptr"/>
</dbReference>
<keyword evidence="3 9" id="KW-0813">Transport</keyword>
<dbReference type="SUPFAM" id="SSF111352">
    <property type="entry name" value="Ammonium transporter"/>
    <property type="match status" value="1"/>
</dbReference>
<gene>
    <name evidence="11" type="ORF">V8P97_00650</name>
</gene>
<keyword evidence="4 9" id="KW-0812">Transmembrane</keyword>
<comment type="caution">
    <text evidence="11">The sequence shown here is derived from an EMBL/GenBank/DDBJ whole genome shotgun (WGS) entry which is preliminary data.</text>
</comment>
<dbReference type="Proteomes" id="UP001373159">
    <property type="component" value="Unassembled WGS sequence"/>
</dbReference>
<name>A0ABU8ZMM4_9BIFI</name>
<evidence type="ECO:0000256" key="7">
    <source>
        <dbReference type="ARBA" id="ARBA00023177"/>
    </source>
</evidence>
<evidence type="ECO:0000313" key="12">
    <source>
        <dbReference type="Proteomes" id="UP001373159"/>
    </source>
</evidence>
<feature type="transmembrane region" description="Helical" evidence="9">
    <location>
        <begin position="361"/>
        <end position="385"/>
    </location>
</feature>
<feature type="transmembrane region" description="Helical" evidence="9">
    <location>
        <begin position="134"/>
        <end position="155"/>
    </location>
</feature>
<feature type="transmembrane region" description="Helical" evidence="9">
    <location>
        <begin position="6"/>
        <end position="28"/>
    </location>
</feature>